<feature type="DNA-binding region" description="OmpR/PhoB-type" evidence="6">
    <location>
        <begin position="1"/>
        <end position="97"/>
    </location>
</feature>
<evidence type="ECO:0000313" key="8">
    <source>
        <dbReference type="EMBL" id="GAA3150575.1"/>
    </source>
</evidence>
<evidence type="ECO:0000256" key="3">
    <source>
        <dbReference type="ARBA" id="ARBA00023015"/>
    </source>
</evidence>
<proteinExistence type="inferred from homology"/>
<dbReference type="CDD" id="cd15831">
    <property type="entry name" value="BTAD"/>
    <property type="match status" value="1"/>
</dbReference>
<dbReference type="Proteomes" id="UP001500893">
    <property type="component" value="Unassembled WGS sequence"/>
</dbReference>
<sequence length="647" mass="69154">MRLELLGSIRAWNEEGEVPLGPPKQRAVLALLAGQANQVTGIDQIIDGVWGTDVPQSAVNCVHTYVAGLRRILEPERGRRESGGVLASAGGGYVLSVAAEAIDAGRFALAHMRARRLLSESDRAGAIGAYEEALALWRGDAYANVPGPFAALERARLHEARLTAVEEWAEALLSVGRHTEAIAALTDMIAKDPLRERLRWLMMLGLHRSGRRAQALAVYRETRQLLQEELGIDPGTDLRRLHQQILSDHAALALRGPDPGAGASGAQGAARAPALPVRPAQLPPGARNFTGRAEELARLRNVVEREYGEGQAALAVIEGPPGVGKTAVALQLAHQLGSRHPDGQLFADLCGSHPDRAPLGAREVLAQLLGGLGIGPDRLPDDLPGRTALFRSLVHGRRMLIVLDDAAHAEQVRPLVPRGPACVLVTSRRRQFGLAARDGAYRIELGPLAPRDSVELLARVVGRERVTGQQEAARELARLCGNLPLALRIAAAGLAAKPALSLAELVVDHATCTARLDRLAVEDDVAASLRTAFDASVRSLPEGAARMFGVLGLREQQLITVPDAAAAADLTERAAARQLAVLADHHLLEEVGRERYRFINLIGLYAAECARGSRTDPDAALDRLRREPAQVGTDVLGFMFSATDCGS</sequence>
<evidence type="ECO:0000256" key="5">
    <source>
        <dbReference type="ARBA" id="ARBA00023163"/>
    </source>
</evidence>
<dbReference type="InterPro" id="IPR001867">
    <property type="entry name" value="OmpR/PhoB-type_DNA-bd"/>
</dbReference>
<organism evidence="8 9">
    <name type="scientific">Streptomyces rameus</name>
    <dbReference type="NCBI Taxonomy" id="68261"/>
    <lineage>
        <taxon>Bacteria</taxon>
        <taxon>Bacillati</taxon>
        <taxon>Actinomycetota</taxon>
        <taxon>Actinomycetes</taxon>
        <taxon>Kitasatosporales</taxon>
        <taxon>Streptomycetaceae</taxon>
        <taxon>Streptomyces</taxon>
    </lineage>
</organism>
<dbReference type="InterPro" id="IPR036388">
    <property type="entry name" value="WH-like_DNA-bd_sf"/>
</dbReference>
<dbReference type="EMBL" id="BAAAVM010000057">
    <property type="protein sequence ID" value="GAA3150575.1"/>
    <property type="molecule type" value="Genomic_DNA"/>
</dbReference>
<comment type="similarity">
    <text evidence="1">Belongs to the AfsR/DnrI/RedD regulatory family.</text>
</comment>
<comment type="caution">
    <text evidence="8">The sequence shown here is derived from an EMBL/GenBank/DDBJ whole genome shotgun (WGS) entry which is preliminary data.</text>
</comment>
<keyword evidence="2" id="KW-0902">Two-component regulatory system</keyword>
<dbReference type="Pfam" id="PF00486">
    <property type="entry name" value="Trans_reg_C"/>
    <property type="match status" value="1"/>
</dbReference>
<dbReference type="SUPFAM" id="SSF46894">
    <property type="entry name" value="C-terminal effector domain of the bipartite response regulators"/>
    <property type="match status" value="1"/>
</dbReference>
<keyword evidence="9" id="KW-1185">Reference proteome</keyword>
<dbReference type="InterPro" id="IPR051677">
    <property type="entry name" value="AfsR-DnrI-RedD_regulator"/>
</dbReference>
<feature type="domain" description="OmpR/PhoB-type" evidence="7">
    <location>
        <begin position="1"/>
        <end position="97"/>
    </location>
</feature>
<evidence type="ECO:0000313" key="9">
    <source>
        <dbReference type="Proteomes" id="UP001500893"/>
    </source>
</evidence>
<protein>
    <recommendedName>
        <fullName evidence="7">OmpR/PhoB-type domain-containing protein</fullName>
    </recommendedName>
</protein>
<evidence type="ECO:0000256" key="2">
    <source>
        <dbReference type="ARBA" id="ARBA00023012"/>
    </source>
</evidence>
<dbReference type="Gene3D" id="1.25.40.10">
    <property type="entry name" value="Tetratricopeptide repeat domain"/>
    <property type="match status" value="1"/>
</dbReference>
<dbReference type="Gene3D" id="3.40.50.300">
    <property type="entry name" value="P-loop containing nucleotide triphosphate hydrolases"/>
    <property type="match status" value="1"/>
</dbReference>
<keyword evidence="4 6" id="KW-0238">DNA-binding</keyword>
<dbReference type="InterPro" id="IPR016032">
    <property type="entry name" value="Sig_transdc_resp-reg_C-effctor"/>
</dbReference>
<evidence type="ECO:0000256" key="6">
    <source>
        <dbReference type="PROSITE-ProRule" id="PRU01091"/>
    </source>
</evidence>
<dbReference type="PROSITE" id="PS51755">
    <property type="entry name" value="OMPR_PHOB"/>
    <property type="match status" value="1"/>
</dbReference>
<keyword evidence="5" id="KW-0804">Transcription</keyword>
<dbReference type="InterPro" id="IPR027417">
    <property type="entry name" value="P-loop_NTPase"/>
</dbReference>
<accession>A0ABP6NLM5</accession>
<dbReference type="InterPro" id="IPR005158">
    <property type="entry name" value="BTAD"/>
</dbReference>
<dbReference type="SUPFAM" id="SSF48452">
    <property type="entry name" value="TPR-like"/>
    <property type="match status" value="1"/>
</dbReference>
<dbReference type="CDD" id="cd02019">
    <property type="entry name" value="NK"/>
    <property type="match status" value="1"/>
</dbReference>
<dbReference type="PANTHER" id="PTHR35807:SF1">
    <property type="entry name" value="TRANSCRIPTIONAL REGULATOR REDD"/>
    <property type="match status" value="1"/>
</dbReference>
<dbReference type="SMART" id="SM00862">
    <property type="entry name" value="Trans_reg_C"/>
    <property type="match status" value="1"/>
</dbReference>
<dbReference type="PANTHER" id="PTHR35807">
    <property type="entry name" value="TRANSCRIPTIONAL REGULATOR REDD-RELATED"/>
    <property type="match status" value="1"/>
</dbReference>
<dbReference type="InterPro" id="IPR011990">
    <property type="entry name" value="TPR-like_helical_dom_sf"/>
</dbReference>
<dbReference type="Gene3D" id="1.10.10.10">
    <property type="entry name" value="Winged helix-like DNA-binding domain superfamily/Winged helix DNA-binding domain"/>
    <property type="match status" value="1"/>
</dbReference>
<dbReference type="RefSeq" id="WP_345054370.1">
    <property type="nucleotide sequence ID" value="NZ_BAAAVM010000057.1"/>
</dbReference>
<name>A0ABP6NLM5_9ACTN</name>
<dbReference type="SUPFAM" id="SSF52540">
    <property type="entry name" value="P-loop containing nucleoside triphosphate hydrolases"/>
    <property type="match status" value="1"/>
</dbReference>
<dbReference type="Pfam" id="PF03704">
    <property type="entry name" value="BTAD"/>
    <property type="match status" value="1"/>
</dbReference>
<evidence type="ECO:0000256" key="4">
    <source>
        <dbReference type="ARBA" id="ARBA00023125"/>
    </source>
</evidence>
<evidence type="ECO:0000256" key="1">
    <source>
        <dbReference type="ARBA" id="ARBA00005820"/>
    </source>
</evidence>
<evidence type="ECO:0000259" key="7">
    <source>
        <dbReference type="PROSITE" id="PS51755"/>
    </source>
</evidence>
<gene>
    <name evidence="8" type="ORF">GCM10010521_42800</name>
</gene>
<reference evidence="9" key="1">
    <citation type="journal article" date="2019" name="Int. J. Syst. Evol. Microbiol.">
        <title>The Global Catalogue of Microorganisms (GCM) 10K type strain sequencing project: providing services to taxonomists for standard genome sequencing and annotation.</title>
        <authorList>
            <consortium name="The Broad Institute Genomics Platform"/>
            <consortium name="The Broad Institute Genome Sequencing Center for Infectious Disease"/>
            <person name="Wu L."/>
            <person name="Ma J."/>
        </authorList>
    </citation>
    <scope>NUCLEOTIDE SEQUENCE [LARGE SCALE GENOMIC DNA]</scope>
    <source>
        <strain evidence="9">JCM 11574</strain>
    </source>
</reference>
<keyword evidence="3" id="KW-0805">Transcription regulation</keyword>
<dbReference type="SMART" id="SM01043">
    <property type="entry name" value="BTAD"/>
    <property type="match status" value="1"/>
</dbReference>
<dbReference type="PRINTS" id="PR00364">
    <property type="entry name" value="DISEASERSIST"/>
</dbReference>